<dbReference type="SUPFAM" id="SSF56300">
    <property type="entry name" value="Metallo-dependent phosphatases"/>
    <property type="match status" value="1"/>
</dbReference>
<dbReference type="Pfam" id="PF02872">
    <property type="entry name" value="5_nucleotid_C"/>
    <property type="match status" value="1"/>
</dbReference>
<protein>
    <submittedName>
        <fullName evidence="5">Bifunctional metallophosphatase/5'-nucleotidase</fullName>
    </submittedName>
</protein>
<dbReference type="InterPro" id="IPR036907">
    <property type="entry name" value="5'-Nucleotdase_C_sf"/>
</dbReference>
<dbReference type="InterPro" id="IPR004843">
    <property type="entry name" value="Calcineurin-like_PHP"/>
</dbReference>
<dbReference type="Gene3D" id="3.60.21.10">
    <property type="match status" value="1"/>
</dbReference>
<organism evidence="5 6">
    <name type="scientific">Sphingomonas caseinilyticus</name>
    <dbReference type="NCBI Taxonomy" id="2908205"/>
    <lineage>
        <taxon>Bacteria</taxon>
        <taxon>Pseudomonadati</taxon>
        <taxon>Pseudomonadota</taxon>
        <taxon>Alphaproteobacteria</taxon>
        <taxon>Sphingomonadales</taxon>
        <taxon>Sphingomonadaceae</taxon>
        <taxon>Sphingomonas</taxon>
    </lineage>
</organism>
<evidence type="ECO:0000313" key="6">
    <source>
        <dbReference type="Proteomes" id="UP001203410"/>
    </source>
</evidence>
<dbReference type="Proteomes" id="UP001203410">
    <property type="component" value="Unassembled WGS sequence"/>
</dbReference>
<reference evidence="5 6" key="1">
    <citation type="submission" date="2022-05" db="EMBL/GenBank/DDBJ databases">
        <authorList>
            <person name="Jo J.-H."/>
            <person name="Im W.-T."/>
        </authorList>
    </citation>
    <scope>NUCLEOTIDE SEQUENCE [LARGE SCALE GENOMIC DNA]</scope>
    <source>
        <strain evidence="5 6">NSE70-1</strain>
    </source>
</reference>
<comment type="caution">
    <text evidence="5">The sequence shown here is derived from an EMBL/GenBank/DDBJ whole genome shotgun (WGS) entry which is preliminary data.</text>
</comment>
<dbReference type="InterPro" id="IPR029052">
    <property type="entry name" value="Metallo-depent_PP-like"/>
</dbReference>
<dbReference type="Gene3D" id="3.90.780.10">
    <property type="entry name" value="5'-Nucleotidase, C-terminal domain"/>
    <property type="match status" value="1"/>
</dbReference>
<dbReference type="EMBL" id="JAMGBA010000001">
    <property type="protein sequence ID" value="MCL6697266.1"/>
    <property type="molecule type" value="Genomic_DNA"/>
</dbReference>
<name>A0ABT0RQS9_9SPHN</name>
<feature type="domain" description="5'-Nucleotidase C-terminal" evidence="4">
    <location>
        <begin position="400"/>
        <end position="548"/>
    </location>
</feature>
<keyword evidence="2" id="KW-0547">Nucleotide-binding</keyword>
<evidence type="ECO:0000259" key="3">
    <source>
        <dbReference type="Pfam" id="PF00149"/>
    </source>
</evidence>
<dbReference type="InterPro" id="IPR008334">
    <property type="entry name" value="5'-Nucleotdase_C"/>
</dbReference>
<evidence type="ECO:0000313" key="5">
    <source>
        <dbReference type="EMBL" id="MCL6697266.1"/>
    </source>
</evidence>
<keyword evidence="1" id="KW-0732">Signal</keyword>
<proteinExistence type="inferred from homology"/>
<accession>A0ABT0RQS9</accession>
<dbReference type="PROSITE" id="PS51257">
    <property type="entry name" value="PROKAR_LIPOPROTEIN"/>
    <property type="match status" value="1"/>
</dbReference>
<dbReference type="PANTHER" id="PTHR11575:SF24">
    <property type="entry name" value="5'-NUCLEOTIDASE"/>
    <property type="match status" value="1"/>
</dbReference>
<dbReference type="Pfam" id="PF00149">
    <property type="entry name" value="Metallophos"/>
    <property type="match status" value="1"/>
</dbReference>
<feature type="domain" description="Calcineurin-like phosphoesterase" evidence="3">
    <location>
        <begin position="48"/>
        <end position="292"/>
    </location>
</feature>
<keyword evidence="2" id="KW-0378">Hydrolase</keyword>
<comment type="similarity">
    <text evidence="2">Belongs to the 5'-nucleotidase family.</text>
</comment>
<gene>
    <name evidence="5" type="ORF">LZ496_00475</name>
</gene>
<dbReference type="PANTHER" id="PTHR11575">
    <property type="entry name" value="5'-NUCLEOTIDASE-RELATED"/>
    <property type="match status" value="1"/>
</dbReference>
<dbReference type="SUPFAM" id="SSF55816">
    <property type="entry name" value="5'-nucleotidase (syn. UDP-sugar hydrolase), C-terminal domain"/>
    <property type="match status" value="1"/>
</dbReference>
<keyword evidence="6" id="KW-1185">Reference proteome</keyword>
<dbReference type="InterPro" id="IPR006179">
    <property type="entry name" value="5_nucleotidase/apyrase"/>
</dbReference>
<evidence type="ECO:0000256" key="1">
    <source>
        <dbReference type="ARBA" id="ARBA00022729"/>
    </source>
</evidence>
<sequence>MLKLRHSRESGNLGRHFWVPAFAGMTILAGCATTSRQSAEPQGPVEVQILAINDFHGNLEPPKLTVPAADGAVPAGGVAYLASALKQLRTANSVTVAAGDLIGATPISSALFLDEPSIKALSMAGLELASVGNHEFDKGAAELLRMQKGGCEKFTNRKPCAVEPFAGAGFGYLAANVQRADGTTLLPGTAIKEVGGLKIGFIGMTLKETSTLVSPSGVAGLTFADEVATANSLIPGLKAAGANSIVLLIHQGASITGRYDDPACPGLAGDIMPIMARLDPAIQLVVSGHTHNAYICRVPVPGGGSRLLTSAGRYGTLVTDIRLTFDRPGGSLTGDKGEFVIVQGEAIQSARLTAPLVQSHKVYPADPEVASLVARYREAAAGAANRPIGRLGGSLLKGLDNTESQAAGFIADGQLFVASDPARGNADFGLMNNGGARTDLMPEADGTVRFGQIFAMQPFANNVVTKSYTGAEIKAVLEQQFSSGTNSAARPNLLTPSNNFHFSYDRSRHAGQRIVAMTLNGKPVDPAKTYRVTINNFLASGGDNFTLLAVGRDPVDGGLDLDATEAYLATNPAAPALGRLTDLTPKDWVPPAS</sequence>
<dbReference type="RefSeq" id="WP_249902644.1">
    <property type="nucleotide sequence ID" value="NZ_JAMGBA010000001.1"/>
</dbReference>
<evidence type="ECO:0000256" key="2">
    <source>
        <dbReference type="RuleBase" id="RU362119"/>
    </source>
</evidence>
<dbReference type="PRINTS" id="PR01607">
    <property type="entry name" value="APYRASEFAMLY"/>
</dbReference>
<evidence type="ECO:0000259" key="4">
    <source>
        <dbReference type="Pfam" id="PF02872"/>
    </source>
</evidence>